<proteinExistence type="predicted"/>
<dbReference type="Pfam" id="PF24346">
    <property type="entry name" value="DUF7507"/>
    <property type="match status" value="1"/>
</dbReference>
<feature type="region of interest" description="Disordered" evidence="1">
    <location>
        <begin position="945"/>
        <end position="1024"/>
    </location>
</feature>
<dbReference type="Proteomes" id="UP000019277">
    <property type="component" value="Unassembled WGS sequence"/>
</dbReference>
<dbReference type="EMBL" id="AYXG01000161">
    <property type="protein sequence ID" value="EWC60426.1"/>
    <property type="molecule type" value="Genomic_DNA"/>
</dbReference>
<accession>W7IVI7</accession>
<keyword evidence="2" id="KW-1133">Transmembrane helix</keyword>
<dbReference type="eggNOG" id="COG1361">
    <property type="taxonomic scope" value="Bacteria"/>
</dbReference>
<evidence type="ECO:0000256" key="2">
    <source>
        <dbReference type="SAM" id="Phobius"/>
    </source>
</evidence>
<dbReference type="RefSeq" id="WP_035285367.1">
    <property type="nucleotide sequence ID" value="NZ_AYXG01000161.1"/>
</dbReference>
<name>W7IVI7_9PSEU</name>
<evidence type="ECO:0000313" key="5">
    <source>
        <dbReference type="Proteomes" id="UP000019277"/>
    </source>
</evidence>
<feature type="compositionally biased region" description="Gly residues" evidence="1">
    <location>
        <begin position="987"/>
        <end position="1012"/>
    </location>
</feature>
<dbReference type="InterPro" id="IPR013783">
    <property type="entry name" value="Ig-like_fold"/>
</dbReference>
<dbReference type="Gene3D" id="2.60.40.10">
    <property type="entry name" value="Immunoglobulins"/>
    <property type="match status" value="2"/>
</dbReference>
<evidence type="ECO:0000259" key="3">
    <source>
        <dbReference type="Pfam" id="PF24346"/>
    </source>
</evidence>
<feature type="domain" description="DUF7507" evidence="3">
    <location>
        <begin position="436"/>
        <end position="527"/>
    </location>
</feature>
<reference evidence="4 5" key="1">
    <citation type="journal article" date="2014" name="Genome Announc.">
        <title>Draft Genome Sequence of the Antitrypanosomally Active Sponge-Associated Bacterium Actinokineospora sp. Strain EG49.</title>
        <authorList>
            <person name="Harjes J."/>
            <person name="Ryu T."/>
            <person name="Abdelmohsen U.R."/>
            <person name="Moitinho-Silva L."/>
            <person name="Horn H."/>
            <person name="Ravasi T."/>
            <person name="Hentschel U."/>
        </authorList>
    </citation>
    <scope>NUCLEOTIDE SEQUENCE [LARGE SCALE GENOMIC DNA]</scope>
    <source>
        <strain evidence="4 5">EG49</strain>
    </source>
</reference>
<keyword evidence="5" id="KW-1185">Reference proteome</keyword>
<comment type="caution">
    <text evidence="4">The sequence shown here is derived from an EMBL/GenBank/DDBJ whole genome shotgun (WGS) entry which is preliminary data.</text>
</comment>
<organism evidence="4 5">
    <name type="scientific">Actinokineospora spheciospongiae</name>
    <dbReference type="NCBI Taxonomy" id="909613"/>
    <lineage>
        <taxon>Bacteria</taxon>
        <taxon>Bacillati</taxon>
        <taxon>Actinomycetota</taxon>
        <taxon>Actinomycetes</taxon>
        <taxon>Pseudonocardiales</taxon>
        <taxon>Pseudonocardiaceae</taxon>
        <taxon>Actinokineospora</taxon>
    </lineage>
</organism>
<dbReference type="GO" id="GO:0005975">
    <property type="term" value="P:carbohydrate metabolic process"/>
    <property type="evidence" value="ECO:0007669"/>
    <property type="project" value="UniProtKB-ARBA"/>
</dbReference>
<dbReference type="AlphaFoldDB" id="W7IVI7"/>
<dbReference type="PANTHER" id="PTHR34819">
    <property type="entry name" value="LARGE CYSTEINE-RICH PERIPLASMIC PROTEIN OMCB"/>
    <property type="match status" value="1"/>
</dbReference>
<feature type="compositionally biased region" description="Pro residues" evidence="1">
    <location>
        <begin position="977"/>
        <end position="986"/>
    </location>
</feature>
<protein>
    <recommendedName>
        <fullName evidence="3">DUF7507 domain-containing protein</fullName>
    </recommendedName>
</protein>
<gene>
    <name evidence="4" type="ORF">UO65_4314</name>
</gene>
<sequence length="1073" mass="108415">MYRIWAAIGLLLLVFAVVPGSEVAAPGGVAPSTDVAQPGLLPAPPGPTVAPGYRDAVYGDFLQAGNSVLRCPVGEEVSGDHSPAECAAATAAAGPSDSALLDNSGNNNGYYMHLADDDGRPDSFTSSRAEITIPAGATVRHAQLNWGGHTGTFIGFSGVNCVRPLLLQGEPPPPPAAASPAQQQVRIAVAGGTPVPVRRDPAHFRTTDGLTEPSQLYSDWADVTRAFAGAPTGTPIPLSVSNVWAPTGPGCSGGWSVVVVFGYDEPRAPYTQPRVIDLYTDDLPKSGALLPGLIEPLVPGFPTLVDGLLPGLVPGLTGTSVVLPGVARNRSTADVAIGLTAYDGDWRQGGETFTVDGAAAVEPCGGRKTEDFFRSCAVGAVDPVDPAKRPVNNLSVDAKTIRPTLADNDSGEVEIGVAGIGDFVMVHNVVLAETVAPSISVVNTGPTEPVTQGELATFTVDVRNDGALPLTGVTLTDTSDPASEEIRCTPTALPPLAPGATTRVTCLQPAGAGPRFTNTATATGTYLVGPGGERRTVSASASAEVQVELPDYAVTRVPDRLVVREGDPVVFAVTLTNNTTAPLTGIAYADGAAPDCAGPTGTTLAAGTSTRFTCTATAPAESFESAGRLTGLDATGATVTITSQQVLVTVIAPAATIVTAVDEDTVYRGDSVELTFTVTNTGDEADEALSDLRVAVADLPDCAPDPIPSLAPGATAETTCTTTPSESLEVVAALTAVDVGGAGVTATAEPVAVTVLDPLITLTQQVDRTPVRVTEGVTLTFAVTSTATAAEGPVTDVRITSPTLPPDCLPEPIPTLAPGETATRTCTAVPDRSFDNQALASAVDGGNRLMRTQATPLRVTVINPALTISTTADREQAKHGEDVDFTVTVRNIGDVPVVVEVDNDRAPDCDFTLTGEGLRAGAANGIRCTTTTPTDDATTELKNTATYTASPTPAVGDTGEPLTGADDATITLLAGDAPPPPTPGPDPVGGDGISGGTAGGPTPGTAGGGSTGGSTSDAAGRKSDGGLASTGADIALPLGIGVALLLVGGGVLAATSRRREDGTSPLSRWWPGG</sequence>
<feature type="transmembrane region" description="Helical" evidence="2">
    <location>
        <begin position="1034"/>
        <end position="1054"/>
    </location>
</feature>
<dbReference type="InterPro" id="IPR051172">
    <property type="entry name" value="Chlamydia_OmcB"/>
</dbReference>
<dbReference type="STRING" id="909613.UO65_4314"/>
<dbReference type="InterPro" id="IPR055354">
    <property type="entry name" value="DUF7507"/>
</dbReference>
<dbReference type="OrthoDB" id="3584537at2"/>
<evidence type="ECO:0000256" key="1">
    <source>
        <dbReference type="SAM" id="MobiDB-lite"/>
    </source>
</evidence>
<keyword evidence="2" id="KW-0812">Transmembrane</keyword>
<dbReference type="PATRIC" id="fig|909613.9.peg.4319"/>
<evidence type="ECO:0000313" key="4">
    <source>
        <dbReference type="EMBL" id="EWC60426.1"/>
    </source>
</evidence>
<keyword evidence="2" id="KW-0472">Membrane</keyword>